<keyword evidence="4" id="KW-1185">Reference proteome</keyword>
<accession>A0A923HT81</accession>
<dbReference type="SUPFAM" id="SSF51735">
    <property type="entry name" value="NAD(P)-binding Rossmann-fold domains"/>
    <property type="match status" value="1"/>
</dbReference>
<dbReference type="Proteomes" id="UP000634011">
    <property type="component" value="Unassembled WGS sequence"/>
</dbReference>
<dbReference type="GO" id="GO:0016020">
    <property type="term" value="C:membrane"/>
    <property type="evidence" value="ECO:0007669"/>
    <property type="project" value="TreeGrafter"/>
</dbReference>
<dbReference type="PROSITE" id="PS00061">
    <property type="entry name" value="ADH_SHORT"/>
    <property type="match status" value="1"/>
</dbReference>
<organism evidence="3 4">
    <name type="scientific">Undibacterium jejuense</name>
    <dbReference type="NCBI Taxonomy" id="1344949"/>
    <lineage>
        <taxon>Bacteria</taxon>
        <taxon>Pseudomonadati</taxon>
        <taxon>Pseudomonadota</taxon>
        <taxon>Betaproteobacteria</taxon>
        <taxon>Burkholderiales</taxon>
        <taxon>Oxalobacteraceae</taxon>
        <taxon>Undibacterium</taxon>
    </lineage>
</organism>
<proteinExistence type="inferred from homology"/>
<reference evidence="3" key="1">
    <citation type="submission" date="2020-08" db="EMBL/GenBank/DDBJ databases">
        <title>Novel species isolated from subtropical streams in China.</title>
        <authorList>
            <person name="Lu H."/>
        </authorList>
    </citation>
    <scope>NUCLEOTIDE SEQUENCE</scope>
    <source>
        <strain evidence="3">KACC 12607</strain>
    </source>
</reference>
<name>A0A923HT81_9BURK</name>
<evidence type="ECO:0000256" key="1">
    <source>
        <dbReference type="ARBA" id="ARBA00006484"/>
    </source>
</evidence>
<protein>
    <submittedName>
        <fullName evidence="3">SDR family oxidoreductase</fullName>
    </submittedName>
</protein>
<evidence type="ECO:0000313" key="4">
    <source>
        <dbReference type="Proteomes" id="UP000634011"/>
    </source>
</evidence>
<dbReference type="GO" id="GO:0016491">
    <property type="term" value="F:oxidoreductase activity"/>
    <property type="evidence" value="ECO:0007669"/>
    <property type="project" value="UniProtKB-KW"/>
</dbReference>
<sequence>MQRVLIVGATSAIAEAFAKQYAQQHASFFLLAKSLERLHLLAGDLLLRGATAVTYQHFDALEISSHIAAVDSAIYALGGIDIVLIAYGTLGKQTACEQDPLKSIRELNVNFVSVVALLTILAPRFVTQSYGTIAVISSVAGERGRQSNYVYGSAKAGLSAFLQGLRNRLHPSGVHVLTVKPGLVDTPMTSEFRKGMMWATPDAIASGIVNAIAQRDSVVYLPGFWRYIMLLIKLIPEAIFRRLSL</sequence>
<comment type="caution">
    <text evidence="3">The sequence shown here is derived from an EMBL/GenBank/DDBJ whole genome shotgun (WGS) entry which is preliminary data.</text>
</comment>
<dbReference type="PANTHER" id="PTHR44196">
    <property type="entry name" value="DEHYDROGENASE/REDUCTASE SDR FAMILY MEMBER 7B"/>
    <property type="match status" value="1"/>
</dbReference>
<gene>
    <name evidence="3" type="ORF">H8K32_19510</name>
</gene>
<dbReference type="NCBIfam" id="NF005489">
    <property type="entry name" value="PRK07102.1"/>
    <property type="match status" value="1"/>
</dbReference>
<comment type="similarity">
    <text evidence="1">Belongs to the short-chain dehydrogenases/reductases (SDR) family.</text>
</comment>
<dbReference type="PRINTS" id="PR00081">
    <property type="entry name" value="GDHRDH"/>
</dbReference>
<evidence type="ECO:0000313" key="3">
    <source>
        <dbReference type="EMBL" id="MBC3864293.1"/>
    </source>
</evidence>
<dbReference type="RefSeq" id="WP_186914236.1">
    <property type="nucleotide sequence ID" value="NZ_JACOFV010000028.1"/>
</dbReference>
<keyword evidence="2" id="KW-0560">Oxidoreductase</keyword>
<evidence type="ECO:0000256" key="2">
    <source>
        <dbReference type="ARBA" id="ARBA00023002"/>
    </source>
</evidence>
<dbReference type="InterPro" id="IPR036291">
    <property type="entry name" value="NAD(P)-bd_dom_sf"/>
</dbReference>
<dbReference type="PANTHER" id="PTHR44196:SF1">
    <property type="entry name" value="DEHYDROGENASE_REDUCTASE SDR FAMILY MEMBER 7B"/>
    <property type="match status" value="1"/>
</dbReference>
<dbReference type="InterPro" id="IPR002347">
    <property type="entry name" value="SDR_fam"/>
</dbReference>
<dbReference type="Gene3D" id="3.40.50.720">
    <property type="entry name" value="NAD(P)-binding Rossmann-like Domain"/>
    <property type="match status" value="1"/>
</dbReference>
<dbReference type="InterPro" id="IPR020904">
    <property type="entry name" value="Sc_DH/Rdtase_CS"/>
</dbReference>
<dbReference type="AlphaFoldDB" id="A0A923HT81"/>
<dbReference type="EMBL" id="JACOFV010000028">
    <property type="protein sequence ID" value="MBC3864293.1"/>
    <property type="molecule type" value="Genomic_DNA"/>
</dbReference>
<dbReference type="Pfam" id="PF00106">
    <property type="entry name" value="adh_short"/>
    <property type="match status" value="1"/>
</dbReference>